<name>A0A521B5C9_SACCC</name>
<protein>
    <submittedName>
        <fullName evidence="2">Uncharacterized protein</fullName>
    </submittedName>
</protein>
<accession>A0A521B5C9</accession>
<reference evidence="2 3" key="1">
    <citation type="submission" date="2017-05" db="EMBL/GenBank/DDBJ databases">
        <authorList>
            <person name="Varghese N."/>
            <person name="Submissions S."/>
        </authorList>
    </citation>
    <scope>NUCLEOTIDE SEQUENCE [LARGE SCALE GENOMIC DNA]</scope>
    <source>
        <strain evidence="2 3">DSM 27040</strain>
    </source>
</reference>
<dbReference type="OrthoDB" id="1121265at2"/>
<keyword evidence="3" id="KW-1185">Reference proteome</keyword>
<gene>
    <name evidence="2" type="ORF">SAMN06265379_101715</name>
</gene>
<keyword evidence="1" id="KW-0175">Coiled coil</keyword>
<dbReference type="EMBL" id="FXTB01000001">
    <property type="protein sequence ID" value="SMO42251.1"/>
    <property type="molecule type" value="Genomic_DNA"/>
</dbReference>
<dbReference type="AlphaFoldDB" id="A0A521B5C9"/>
<evidence type="ECO:0000256" key="1">
    <source>
        <dbReference type="SAM" id="Coils"/>
    </source>
</evidence>
<feature type="coiled-coil region" evidence="1">
    <location>
        <begin position="49"/>
        <end position="86"/>
    </location>
</feature>
<evidence type="ECO:0000313" key="3">
    <source>
        <dbReference type="Proteomes" id="UP000319040"/>
    </source>
</evidence>
<evidence type="ECO:0000313" key="2">
    <source>
        <dbReference type="EMBL" id="SMO42251.1"/>
    </source>
</evidence>
<dbReference type="Proteomes" id="UP000319040">
    <property type="component" value="Unassembled WGS sequence"/>
</dbReference>
<proteinExistence type="predicted"/>
<sequence>MMDVLQMNKLVPTNYAQWRTLIDLTLSAIETEPAAQEKLTLIEMGPEHITRMKADLARLEQLKLRAEKEDGEAQEATAKKQELFDEFMRYCSDLRECLGLFYQGSERQQLEKVGITVK</sequence>
<organism evidence="2 3">
    <name type="scientific">Saccharicrinis carchari</name>
    <dbReference type="NCBI Taxonomy" id="1168039"/>
    <lineage>
        <taxon>Bacteria</taxon>
        <taxon>Pseudomonadati</taxon>
        <taxon>Bacteroidota</taxon>
        <taxon>Bacteroidia</taxon>
        <taxon>Marinilabiliales</taxon>
        <taxon>Marinilabiliaceae</taxon>
        <taxon>Saccharicrinis</taxon>
    </lineage>
</organism>
<dbReference type="RefSeq" id="WP_142532053.1">
    <property type="nucleotide sequence ID" value="NZ_FXTB01000001.1"/>
</dbReference>